<gene>
    <name evidence="5" type="primary">106078804</name>
</gene>
<feature type="domain" description="Alpha-macroglobulin-like TED" evidence="4">
    <location>
        <begin position="1"/>
        <end position="162"/>
    </location>
</feature>
<dbReference type="InterPro" id="IPR047565">
    <property type="entry name" value="Alpha-macroglob_thiol-ester_cl"/>
</dbReference>
<keyword evidence="2" id="KW-0882">Thioester bond</keyword>
<dbReference type="Pfam" id="PF07678">
    <property type="entry name" value="TED_complement"/>
    <property type="match status" value="1"/>
</dbReference>
<dbReference type="GO" id="GO:0005615">
    <property type="term" value="C:extracellular space"/>
    <property type="evidence" value="ECO:0007669"/>
    <property type="project" value="InterPro"/>
</dbReference>
<evidence type="ECO:0000313" key="6">
    <source>
        <dbReference type="Proteomes" id="UP000076420"/>
    </source>
</evidence>
<keyword evidence="1" id="KW-0732">Signal</keyword>
<sequence>DLIGSTVQSLTSLLTLPTGCGEQSLVKFTPNIHIGRYLKATNQLSEELNKKIIDLLNNGYQRQLTYKRYDNGFSAFGNYDISSSTWLTALVVTSFAEAQEFIFVDKEIILKASMLLIDRQNIDGSFNEFGKVLDRNIQGTTAGPALTAFVLVALLKAKELADVQVLFDINRIEVFLFC</sequence>
<dbReference type="SMART" id="SM01419">
    <property type="entry name" value="Thiol-ester_cl"/>
    <property type="match status" value="1"/>
</dbReference>
<evidence type="ECO:0000256" key="1">
    <source>
        <dbReference type="ARBA" id="ARBA00022729"/>
    </source>
</evidence>
<accession>A0A2C9KIQ1</accession>
<dbReference type="Proteomes" id="UP000076420">
    <property type="component" value="Unassembled WGS sequence"/>
</dbReference>
<dbReference type="AlphaFoldDB" id="A0A2C9KIQ1"/>
<dbReference type="InterPro" id="IPR011626">
    <property type="entry name" value="Alpha-macroglobulin_TED"/>
</dbReference>
<dbReference type="KEGG" id="bgt:106078804"/>
<dbReference type="SUPFAM" id="SSF48239">
    <property type="entry name" value="Terpenoid cyclases/Protein prenyltransferases"/>
    <property type="match status" value="1"/>
</dbReference>
<dbReference type="VEuPathDB" id="VectorBase:BGLB020170"/>
<dbReference type="InterPro" id="IPR019742">
    <property type="entry name" value="MacrogloblnA2_CS"/>
</dbReference>
<dbReference type="STRING" id="6526.A0A2C9KIQ1"/>
<name>A0A2C9KIQ1_BIOGL</name>
<reference evidence="5" key="1">
    <citation type="submission" date="2020-05" db="UniProtKB">
        <authorList>
            <consortium name="EnsemblMetazoa"/>
        </authorList>
    </citation>
    <scope>IDENTIFICATION</scope>
    <source>
        <strain evidence="5">BB02</strain>
    </source>
</reference>
<organism evidence="5 6">
    <name type="scientific">Biomphalaria glabrata</name>
    <name type="common">Bloodfluke planorb</name>
    <name type="synonym">Freshwater snail</name>
    <dbReference type="NCBI Taxonomy" id="6526"/>
    <lineage>
        <taxon>Eukaryota</taxon>
        <taxon>Metazoa</taxon>
        <taxon>Spiralia</taxon>
        <taxon>Lophotrochozoa</taxon>
        <taxon>Mollusca</taxon>
        <taxon>Gastropoda</taxon>
        <taxon>Heterobranchia</taxon>
        <taxon>Euthyneura</taxon>
        <taxon>Panpulmonata</taxon>
        <taxon>Hygrophila</taxon>
        <taxon>Lymnaeoidea</taxon>
        <taxon>Planorbidae</taxon>
        <taxon>Biomphalaria</taxon>
    </lineage>
</organism>
<dbReference type="InterPro" id="IPR050473">
    <property type="entry name" value="A2M/Complement_sys"/>
</dbReference>
<dbReference type="Gene3D" id="1.50.10.20">
    <property type="match status" value="1"/>
</dbReference>
<evidence type="ECO:0000256" key="3">
    <source>
        <dbReference type="ARBA" id="ARBA00023157"/>
    </source>
</evidence>
<proteinExistence type="predicted"/>
<dbReference type="PANTHER" id="PTHR11412:SF136">
    <property type="entry name" value="CD109 ANTIGEN"/>
    <property type="match status" value="1"/>
</dbReference>
<evidence type="ECO:0000256" key="2">
    <source>
        <dbReference type="ARBA" id="ARBA00022966"/>
    </source>
</evidence>
<dbReference type="InterPro" id="IPR008930">
    <property type="entry name" value="Terpenoid_cyclase/PrenylTrfase"/>
</dbReference>
<dbReference type="EnsemblMetazoa" id="BGLB020170-RA">
    <property type="protein sequence ID" value="BGLB020170-PA"/>
    <property type="gene ID" value="BGLB020170"/>
</dbReference>
<dbReference type="PANTHER" id="PTHR11412">
    <property type="entry name" value="MACROGLOBULIN / COMPLEMENT"/>
    <property type="match status" value="1"/>
</dbReference>
<evidence type="ECO:0000313" key="5">
    <source>
        <dbReference type="EnsemblMetazoa" id="BGLB020170-PA"/>
    </source>
</evidence>
<dbReference type="PROSITE" id="PS00477">
    <property type="entry name" value="ALPHA_2_MACROGLOBULIN"/>
    <property type="match status" value="1"/>
</dbReference>
<evidence type="ECO:0000259" key="4">
    <source>
        <dbReference type="Pfam" id="PF07678"/>
    </source>
</evidence>
<protein>
    <recommendedName>
        <fullName evidence="4">Alpha-macroglobulin-like TED domain-containing protein</fullName>
    </recommendedName>
</protein>
<keyword evidence="3" id="KW-1015">Disulfide bond</keyword>